<evidence type="ECO:0000259" key="3">
    <source>
        <dbReference type="Pfam" id="PF07731"/>
    </source>
</evidence>
<evidence type="ECO:0000313" key="5">
    <source>
        <dbReference type="Proteomes" id="UP000250462"/>
    </source>
</evidence>
<name>A0A329QPE0_9ACTN</name>
<dbReference type="InterPro" id="IPR011706">
    <property type="entry name" value="Cu-oxidase_C"/>
</dbReference>
<dbReference type="InterPro" id="IPR001117">
    <property type="entry name" value="Cu-oxidase_2nd"/>
</dbReference>
<dbReference type="EMBL" id="QMIG01000011">
    <property type="protein sequence ID" value="RAW13741.1"/>
    <property type="molecule type" value="Genomic_DNA"/>
</dbReference>
<feature type="domain" description="Plastocyanin-like" evidence="2">
    <location>
        <begin position="171"/>
        <end position="276"/>
    </location>
</feature>
<protein>
    <recommendedName>
        <fullName evidence="6">Plastocyanin-like domain-containing protein</fullName>
    </recommendedName>
</protein>
<dbReference type="InterPro" id="IPR008972">
    <property type="entry name" value="Cupredoxin"/>
</dbReference>
<gene>
    <name evidence="4" type="ORF">DPM12_12080</name>
</gene>
<dbReference type="Gene3D" id="2.60.40.420">
    <property type="entry name" value="Cupredoxins - blue copper proteins"/>
    <property type="match status" value="2"/>
</dbReference>
<dbReference type="Pfam" id="PF00394">
    <property type="entry name" value="Cu-oxidase"/>
    <property type="match status" value="1"/>
</dbReference>
<evidence type="ECO:0000259" key="2">
    <source>
        <dbReference type="Pfam" id="PF00394"/>
    </source>
</evidence>
<evidence type="ECO:0008006" key="6">
    <source>
        <dbReference type="Google" id="ProtNLM"/>
    </source>
</evidence>
<feature type="region of interest" description="Disordered" evidence="1">
    <location>
        <begin position="1"/>
        <end position="26"/>
    </location>
</feature>
<dbReference type="Pfam" id="PF07731">
    <property type="entry name" value="Cu-oxidase_2"/>
    <property type="match status" value="1"/>
</dbReference>
<accession>A0A329QPE0</accession>
<dbReference type="InterPro" id="IPR045087">
    <property type="entry name" value="Cu-oxidase_fam"/>
</dbReference>
<dbReference type="PANTHER" id="PTHR11709">
    <property type="entry name" value="MULTI-COPPER OXIDASE"/>
    <property type="match status" value="1"/>
</dbReference>
<feature type="domain" description="Plastocyanin-like" evidence="3">
    <location>
        <begin position="334"/>
        <end position="409"/>
    </location>
</feature>
<dbReference type="SUPFAM" id="SSF49503">
    <property type="entry name" value="Cupredoxins"/>
    <property type="match status" value="2"/>
</dbReference>
<comment type="caution">
    <text evidence="4">The sequence shown here is derived from an EMBL/GenBank/DDBJ whole genome shotgun (WGS) entry which is preliminary data.</text>
</comment>
<keyword evidence="5" id="KW-1185">Reference proteome</keyword>
<dbReference type="RefSeq" id="WP_112258584.1">
    <property type="nucleotide sequence ID" value="NZ_QMIG01000011.1"/>
</dbReference>
<dbReference type="GO" id="GO:0016491">
    <property type="term" value="F:oxidoreductase activity"/>
    <property type="evidence" value="ECO:0007669"/>
    <property type="project" value="InterPro"/>
</dbReference>
<evidence type="ECO:0000313" key="4">
    <source>
        <dbReference type="EMBL" id="RAW13741.1"/>
    </source>
</evidence>
<dbReference type="OrthoDB" id="345021at2"/>
<dbReference type="Proteomes" id="UP000250462">
    <property type="component" value="Unassembled WGS sequence"/>
</dbReference>
<sequence length="413" mass="44996">MATTITTRQPAFVPGHPRPVGTESTADVTDAASAAIRQYFGNPQSDGAPAGEPLRDLPELRSMGGVLEHTLPPEHATPGQILRVRPGDTIKLTTDDGTAQAGSDQRHEYEIPADFPAGLHRYHPLGRSSPRAHACLPAPLLVEGDIDQVDGIASARERTLVIGERRPADAAPPAGLTATVNGQVLPDIDIQPGEIQRWRILNADPRRVMWFHVEGHTLHQIGQDGMPFTQARPVQSIMLVPGNRAEILIRATRPGRYRVYAGKYGHGQTGQPQPAVDLATFAVAGRPVFNPMPRGLVDGPQFATEPIAEKRTLRFTGGDGTPGRAVRTVMDGHELDLADVDRYVTAGTVEEWVLINDDATQHRFHLNGHPFQVLDVQGIPAGDQSWQTNPEIWWDTYRLPANGQVTIRAHIRA</sequence>
<dbReference type="GO" id="GO:0005507">
    <property type="term" value="F:copper ion binding"/>
    <property type="evidence" value="ECO:0007669"/>
    <property type="project" value="InterPro"/>
</dbReference>
<proteinExistence type="predicted"/>
<dbReference type="PANTHER" id="PTHR11709:SF518">
    <property type="entry name" value="MULTICOPPER OXIDASE"/>
    <property type="match status" value="1"/>
</dbReference>
<dbReference type="AlphaFoldDB" id="A0A329QPE0"/>
<evidence type="ECO:0000256" key="1">
    <source>
        <dbReference type="SAM" id="MobiDB-lite"/>
    </source>
</evidence>
<reference evidence="4 5" key="1">
    <citation type="submission" date="2018-06" db="EMBL/GenBank/DDBJ databases">
        <title>Phytoactinopolyspora halophila sp. nov., a novel halophilic actinomycete isolated from a saline soil in China.</title>
        <authorList>
            <person name="Tang S.-K."/>
        </authorList>
    </citation>
    <scope>NUCLEOTIDE SEQUENCE [LARGE SCALE GENOMIC DNA]</scope>
    <source>
        <strain evidence="4 5">YIM 96934</strain>
    </source>
</reference>
<organism evidence="4 5">
    <name type="scientific">Phytoactinopolyspora halophila</name>
    <dbReference type="NCBI Taxonomy" id="1981511"/>
    <lineage>
        <taxon>Bacteria</taxon>
        <taxon>Bacillati</taxon>
        <taxon>Actinomycetota</taxon>
        <taxon>Actinomycetes</taxon>
        <taxon>Jiangellales</taxon>
        <taxon>Jiangellaceae</taxon>
        <taxon>Phytoactinopolyspora</taxon>
    </lineage>
</organism>